<organism evidence="1 2">
    <name type="scientific">Lecanicillium saksenae</name>
    <dbReference type="NCBI Taxonomy" id="468837"/>
    <lineage>
        <taxon>Eukaryota</taxon>
        <taxon>Fungi</taxon>
        <taxon>Dikarya</taxon>
        <taxon>Ascomycota</taxon>
        <taxon>Pezizomycotina</taxon>
        <taxon>Sordariomycetes</taxon>
        <taxon>Hypocreomycetidae</taxon>
        <taxon>Hypocreales</taxon>
        <taxon>Cordycipitaceae</taxon>
        <taxon>Lecanicillium</taxon>
    </lineage>
</organism>
<proteinExistence type="predicted"/>
<protein>
    <submittedName>
        <fullName evidence="1">Uncharacterized protein</fullName>
    </submittedName>
</protein>
<gene>
    <name evidence="1" type="ORF">NLG97_g3425</name>
</gene>
<dbReference type="EMBL" id="JANAKD010000286">
    <property type="protein sequence ID" value="KAJ3495392.1"/>
    <property type="molecule type" value="Genomic_DNA"/>
</dbReference>
<evidence type="ECO:0000313" key="1">
    <source>
        <dbReference type="EMBL" id="KAJ3495392.1"/>
    </source>
</evidence>
<name>A0ACC1R1D2_9HYPO</name>
<accession>A0ACC1R1D2</accession>
<keyword evidence="2" id="KW-1185">Reference proteome</keyword>
<reference evidence="1" key="1">
    <citation type="submission" date="2022-07" db="EMBL/GenBank/DDBJ databases">
        <title>Genome Sequence of Lecanicillium saksenae.</title>
        <authorList>
            <person name="Buettner E."/>
        </authorList>
    </citation>
    <scope>NUCLEOTIDE SEQUENCE</scope>
    <source>
        <strain evidence="1">VT-O1</strain>
    </source>
</reference>
<comment type="caution">
    <text evidence="1">The sequence shown here is derived from an EMBL/GenBank/DDBJ whole genome shotgun (WGS) entry which is preliminary data.</text>
</comment>
<evidence type="ECO:0000313" key="2">
    <source>
        <dbReference type="Proteomes" id="UP001148737"/>
    </source>
</evidence>
<sequence>MKTCAHSQYGCTDKDLNDCGEEVTPPPLCVVDGPCYAGPAGCLEDKTGADDGLPPGEYVGHCPAPKSPEQRCADCRDGCAGRYPSQPPMFEACLSQRCYFEAKKRCETEEALPDTVLQRCVKDVLNGTIPENYRCLMQYADTERYCEKLGYQRGINHFQGCIKKEFDGVCSTEFRCAPQFRDARKYCNQQKHIIGGPDHQKCISDQLVDTCPKDVGCKKRHTDAREYCKKQNTFGGPEFQQCIADVINPSCPADFQCPLREKDAAQYCRSQGNSSESDEFKQCVEEALKNICPVAATSKWEVEEL</sequence>
<dbReference type="Proteomes" id="UP001148737">
    <property type="component" value="Unassembled WGS sequence"/>
</dbReference>